<evidence type="ECO:0000256" key="1">
    <source>
        <dbReference type="ARBA" id="ARBA00004651"/>
    </source>
</evidence>
<accession>A0A8J3DIL7</accession>
<dbReference type="Gene3D" id="1.10.3720.10">
    <property type="entry name" value="MetI-like"/>
    <property type="match status" value="2"/>
</dbReference>
<dbReference type="Proteomes" id="UP000642829">
    <property type="component" value="Unassembled WGS sequence"/>
</dbReference>
<feature type="transmembrane region" description="Helical" evidence="7">
    <location>
        <begin position="375"/>
        <end position="400"/>
    </location>
</feature>
<dbReference type="InterPro" id="IPR025966">
    <property type="entry name" value="OppC_N"/>
</dbReference>
<proteinExistence type="inferred from homology"/>
<feature type="transmembrane region" description="Helical" evidence="7">
    <location>
        <begin position="141"/>
        <end position="170"/>
    </location>
</feature>
<evidence type="ECO:0000256" key="3">
    <source>
        <dbReference type="ARBA" id="ARBA00022475"/>
    </source>
</evidence>
<evidence type="ECO:0000256" key="6">
    <source>
        <dbReference type="ARBA" id="ARBA00023136"/>
    </source>
</evidence>
<feature type="transmembrane region" description="Helical" evidence="7">
    <location>
        <begin position="607"/>
        <end position="627"/>
    </location>
</feature>
<gene>
    <name evidence="9" type="ORF">GCM10007047_31870</name>
</gene>
<feature type="transmembrane region" description="Helical" evidence="7">
    <location>
        <begin position="252"/>
        <end position="273"/>
    </location>
</feature>
<feature type="transmembrane region" description="Helical" evidence="7">
    <location>
        <begin position="9"/>
        <end position="29"/>
    </location>
</feature>
<evidence type="ECO:0000313" key="9">
    <source>
        <dbReference type="EMBL" id="GHC12084.1"/>
    </source>
</evidence>
<keyword evidence="3" id="KW-1003">Cell membrane</keyword>
<sequence>MLSYIARRLLTLIPLILAVTLLASILMYISPGDILTKLRSQPDVPEQVIVRLEKQYDLVDAEGEPTRWYIRYGSWLGNVMQGSLGESITYRIPVLSLIMQRLPATLILSLTSILFAWIVAIPLGVLAAIYKDSIWDRISAFLAYAALSIPEFFLAILAVYFAAVTGWFPVGGRSAIGSEFYPEGLKIADYAYHLILPTLVLGLGSVASMMRIMRANFIDYMRQEFAITARAKGLSEKVVMFKHVLRNAINPLITSLGFAFSSLLSGALLVENVMNYPGLGQLIYQSLLEEDEYVVMAALTISVVMLVFGNLLADLFLAWSDPRVRLSEDGARSKSISPLKIVMISGVVIGLVLVEIGIEAFIPGTIPYLLTGIKWGAIVIGSVIVLCCLAMVTYVTVILFKRLGGALLRRPLGLASAVVLAALYFGAAFAGFLAPYSVNKNNLSQSFHPPTAIFWEDGLRVQAYENVDRAISRYAPIEGESYPLEFFVKTDSPANLFGFIPVSHKLFGVKSDNPNARVYLLGSDSMGRDVFSRLLYGSQISLTIGLIGISITLTLGFIVGGLSGYFGGAVDFIGMRIVEFLLSIPSLYLLLALRSALFKPGFSSSEVYLGIIVILSIIGWAGAARIIRGMTLSISSRQYVMAAESMGQPAWKILYKHILPNLASYLLVAATLSIPGYILGEAALSFLGLGILEPSASWGLMLKQSQSDMKVFFLNFWWLLSPGVAIFLTVISYNVLGDVLRDIVDPKMKTQ</sequence>
<dbReference type="RefSeq" id="WP_200163238.1">
    <property type="nucleotide sequence ID" value="NZ_BMXG01000027.1"/>
</dbReference>
<keyword evidence="6 7" id="KW-0472">Membrane</keyword>
<dbReference type="PANTHER" id="PTHR30465">
    <property type="entry name" value="INNER MEMBRANE ABC TRANSPORTER"/>
    <property type="match status" value="1"/>
</dbReference>
<dbReference type="CDD" id="cd06261">
    <property type="entry name" value="TM_PBP2"/>
    <property type="match status" value="2"/>
</dbReference>
<evidence type="ECO:0000256" key="2">
    <source>
        <dbReference type="ARBA" id="ARBA00022448"/>
    </source>
</evidence>
<organism evidence="9 10">
    <name type="scientific">Cerasicoccus arenae</name>
    <dbReference type="NCBI Taxonomy" id="424488"/>
    <lineage>
        <taxon>Bacteria</taxon>
        <taxon>Pseudomonadati</taxon>
        <taxon>Verrucomicrobiota</taxon>
        <taxon>Opitutia</taxon>
        <taxon>Puniceicoccales</taxon>
        <taxon>Cerasicoccaceae</taxon>
        <taxon>Cerasicoccus</taxon>
    </lineage>
</organism>
<feature type="transmembrane region" description="Helical" evidence="7">
    <location>
        <begin position="658"/>
        <end position="678"/>
    </location>
</feature>
<feature type="transmembrane region" description="Helical" evidence="7">
    <location>
        <begin position="293"/>
        <end position="320"/>
    </location>
</feature>
<keyword evidence="10" id="KW-1185">Reference proteome</keyword>
<protein>
    <recommendedName>
        <fullName evidence="8">ABC transmembrane type-1 domain-containing protein</fullName>
    </recommendedName>
</protein>
<feature type="transmembrane region" description="Helical" evidence="7">
    <location>
        <begin position="412"/>
        <end position="434"/>
    </location>
</feature>
<feature type="transmembrane region" description="Helical" evidence="7">
    <location>
        <begin position="540"/>
        <end position="565"/>
    </location>
</feature>
<feature type="transmembrane region" description="Helical" evidence="7">
    <location>
        <begin position="341"/>
        <end position="363"/>
    </location>
</feature>
<feature type="transmembrane region" description="Helical" evidence="7">
    <location>
        <begin position="106"/>
        <end position="129"/>
    </location>
</feature>
<reference evidence="9" key="2">
    <citation type="submission" date="2020-09" db="EMBL/GenBank/DDBJ databases">
        <authorList>
            <person name="Sun Q."/>
            <person name="Kim S."/>
        </authorList>
    </citation>
    <scope>NUCLEOTIDE SEQUENCE</scope>
    <source>
        <strain evidence="9">KCTC 12870</strain>
    </source>
</reference>
<comment type="subcellular location">
    <subcellularLocation>
        <location evidence="1 7">Cell membrane</location>
        <topology evidence="1 7">Multi-pass membrane protein</topology>
    </subcellularLocation>
</comment>
<evidence type="ECO:0000256" key="4">
    <source>
        <dbReference type="ARBA" id="ARBA00022692"/>
    </source>
</evidence>
<evidence type="ECO:0000313" key="10">
    <source>
        <dbReference type="Proteomes" id="UP000642829"/>
    </source>
</evidence>
<feature type="domain" description="ABC transmembrane type-1" evidence="8">
    <location>
        <begin position="538"/>
        <end position="737"/>
    </location>
</feature>
<reference evidence="9" key="1">
    <citation type="journal article" date="2014" name="Int. J. Syst. Evol. Microbiol.">
        <title>Complete genome sequence of Corynebacterium casei LMG S-19264T (=DSM 44701T), isolated from a smear-ripened cheese.</title>
        <authorList>
            <consortium name="US DOE Joint Genome Institute (JGI-PGF)"/>
            <person name="Walter F."/>
            <person name="Albersmeier A."/>
            <person name="Kalinowski J."/>
            <person name="Ruckert C."/>
        </authorList>
    </citation>
    <scope>NUCLEOTIDE SEQUENCE</scope>
    <source>
        <strain evidence="9">KCTC 12870</strain>
    </source>
</reference>
<name>A0A8J3DIL7_9BACT</name>
<dbReference type="PANTHER" id="PTHR30465:SF0">
    <property type="entry name" value="OLIGOPEPTIDE TRANSPORT SYSTEM PERMEASE PROTEIN APPB"/>
    <property type="match status" value="1"/>
</dbReference>
<dbReference type="InterPro" id="IPR035906">
    <property type="entry name" value="MetI-like_sf"/>
</dbReference>
<keyword evidence="2 7" id="KW-0813">Transport</keyword>
<keyword evidence="4 7" id="KW-0812">Transmembrane</keyword>
<dbReference type="GO" id="GO:0055085">
    <property type="term" value="P:transmembrane transport"/>
    <property type="evidence" value="ECO:0007669"/>
    <property type="project" value="InterPro"/>
</dbReference>
<dbReference type="Pfam" id="PF12911">
    <property type="entry name" value="OppC_N"/>
    <property type="match status" value="1"/>
</dbReference>
<comment type="caution">
    <text evidence="9">The sequence shown here is derived from an EMBL/GenBank/DDBJ whole genome shotgun (WGS) entry which is preliminary data.</text>
</comment>
<dbReference type="PROSITE" id="PS50928">
    <property type="entry name" value="ABC_TM1"/>
    <property type="match status" value="2"/>
</dbReference>
<feature type="transmembrane region" description="Helical" evidence="7">
    <location>
        <begin position="577"/>
        <end position="595"/>
    </location>
</feature>
<dbReference type="InterPro" id="IPR000515">
    <property type="entry name" value="MetI-like"/>
</dbReference>
<dbReference type="SUPFAM" id="SSF161098">
    <property type="entry name" value="MetI-like"/>
    <property type="match status" value="2"/>
</dbReference>
<feature type="transmembrane region" description="Helical" evidence="7">
    <location>
        <begin position="714"/>
        <end position="736"/>
    </location>
</feature>
<dbReference type="Pfam" id="PF00528">
    <property type="entry name" value="BPD_transp_1"/>
    <property type="match status" value="2"/>
</dbReference>
<evidence type="ECO:0000256" key="7">
    <source>
        <dbReference type="RuleBase" id="RU363032"/>
    </source>
</evidence>
<dbReference type="AlphaFoldDB" id="A0A8J3DIL7"/>
<feature type="domain" description="ABC transmembrane type-1" evidence="8">
    <location>
        <begin position="102"/>
        <end position="312"/>
    </location>
</feature>
<comment type="similarity">
    <text evidence="7">Belongs to the binding-protein-dependent transport system permease family.</text>
</comment>
<feature type="transmembrane region" description="Helical" evidence="7">
    <location>
        <begin position="190"/>
        <end position="212"/>
    </location>
</feature>
<evidence type="ECO:0000256" key="5">
    <source>
        <dbReference type="ARBA" id="ARBA00022989"/>
    </source>
</evidence>
<evidence type="ECO:0000259" key="8">
    <source>
        <dbReference type="PROSITE" id="PS50928"/>
    </source>
</evidence>
<dbReference type="EMBL" id="BMXG01000027">
    <property type="protein sequence ID" value="GHC12084.1"/>
    <property type="molecule type" value="Genomic_DNA"/>
</dbReference>
<keyword evidence="5 7" id="KW-1133">Transmembrane helix</keyword>
<dbReference type="GO" id="GO:0005886">
    <property type="term" value="C:plasma membrane"/>
    <property type="evidence" value="ECO:0007669"/>
    <property type="project" value="UniProtKB-SubCell"/>
</dbReference>